<feature type="region of interest" description="Disordered" evidence="1">
    <location>
        <begin position="176"/>
        <end position="196"/>
    </location>
</feature>
<evidence type="ECO:0000313" key="4">
    <source>
        <dbReference type="EMBL" id="MFG6110956.1"/>
    </source>
</evidence>
<accession>A0ABW7D162</accession>
<evidence type="ECO:0000313" key="5">
    <source>
        <dbReference type="Proteomes" id="UP001605261"/>
    </source>
</evidence>
<keyword evidence="2" id="KW-1133">Transmembrane helix</keyword>
<keyword evidence="5" id="KW-1185">Reference proteome</keyword>
<comment type="caution">
    <text evidence="4">The sequence shown here is derived from an EMBL/GenBank/DDBJ whole genome shotgun (WGS) entry which is preliminary data.</text>
</comment>
<protein>
    <submittedName>
        <fullName evidence="4">BatA domain-containing protein</fullName>
    </submittedName>
</protein>
<dbReference type="EMBL" id="JBHGCJ010000015">
    <property type="protein sequence ID" value="MFG6110956.1"/>
    <property type="molecule type" value="Genomic_DNA"/>
</dbReference>
<dbReference type="PANTHER" id="PTHR37464">
    <property type="entry name" value="BLL2463 PROTEIN"/>
    <property type="match status" value="1"/>
</dbReference>
<proteinExistence type="predicted"/>
<keyword evidence="2" id="KW-0472">Membrane</keyword>
<dbReference type="PANTHER" id="PTHR37464:SF1">
    <property type="entry name" value="BLL2463 PROTEIN"/>
    <property type="match status" value="1"/>
</dbReference>
<dbReference type="RefSeq" id="WP_394164409.1">
    <property type="nucleotide sequence ID" value="NZ_JBHGCJ010000015.1"/>
</dbReference>
<sequence length="373" mass="39661">MALLFPLGLLALAAWLVPLLVHLARRQQYAPLEFAALRWLRAKVRPRQRVRFDEWPLLLLRLLLLAALALLLAAPVLQGSAPDTRAVIAVAPALDAAALRAQQPEADWRWLAPGFASTDTPAPPAAQPLTSLLRELDQTLPAGAPLTVYVPDPLTGADAQRPRLSRPVQWRPIARTAPAAPDASSSAPRLRLGGAPDAPARRVLDAVQRAWSGQPLAAATDAAPVQGEIGVWVSAAPLPPTWQAWLEGGGTVLVTQAGTRAPAETVVLRDVQGQAAISERRVGQGRLLRVHGALTPSALPLLEDPAFPRQLLTLARPPAAPQWVAAATHAPLTGADAPPPQPLDLVPWLLGLIVLLFALERWLATSARRGAQA</sequence>
<feature type="domain" description="Aerotolerance regulator N-terminal" evidence="3">
    <location>
        <begin position="1"/>
        <end position="75"/>
    </location>
</feature>
<organism evidence="4 5">
    <name type="scientific">Stenotrophomonas nematodicola</name>
    <dbReference type="NCBI Taxonomy" id="2656746"/>
    <lineage>
        <taxon>Bacteria</taxon>
        <taxon>Pseudomonadati</taxon>
        <taxon>Pseudomonadota</taxon>
        <taxon>Gammaproteobacteria</taxon>
        <taxon>Lysobacterales</taxon>
        <taxon>Lysobacteraceae</taxon>
        <taxon>Stenotrophomonas</taxon>
    </lineage>
</organism>
<evidence type="ECO:0000259" key="3">
    <source>
        <dbReference type="Pfam" id="PF07584"/>
    </source>
</evidence>
<evidence type="ECO:0000256" key="1">
    <source>
        <dbReference type="SAM" id="MobiDB-lite"/>
    </source>
</evidence>
<dbReference type="Proteomes" id="UP001605261">
    <property type="component" value="Unassembled WGS sequence"/>
</dbReference>
<dbReference type="InterPro" id="IPR011933">
    <property type="entry name" value="Double_TM_dom"/>
</dbReference>
<dbReference type="InterPro" id="IPR024163">
    <property type="entry name" value="Aerotolerance_reg_N"/>
</dbReference>
<evidence type="ECO:0000256" key="2">
    <source>
        <dbReference type="SAM" id="Phobius"/>
    </source>
</evidence>
<gene>
    <name evidence="4" type="ORF">ACEU0G_000838</name>
</gene>
<keyword evidence="2" id="KW-0812">Transmembrane</keyword>
<dbReference type="Pfam" id="PF07584">
    <property type="entry name" value="BatA"/>
    <property type="match status" value="1"/>
</dbReference>
<name>A0ABW7D162_9GAMM</name>
<feature type="transmembrane region" description="Helical" evidence="2">
    <location>
        <begin position="55"/>
        <end position="77"/>
    </location>
</feature>
<dbReference type="NCBIfam" id="TIGR02226">
    <property type="entry name" value="two_anch"/>
    <property type="match status" value="1"/>
</dbReference>
<reference evidence="4 5" key="1">
    <citation type="submission" date="2024-09" db="EMBL/GenBank/DDBJ databases">
        <authorList>
            <consortium name="All-Russian atlas of soil microorganisms"/>
            <consortium name="as a basis for the search for new antimicrobial producers and enzymes with unique properties"/>
            <person name="Sokolova E.A."/>
            <person name="Voronina E.N."/>
        </authorList>
    </citation>
    <scope>NUCLEOTIDE SEQUENCE [LARGE SCALE GENOMIC DNA]</scope>
    <source>
        <strain evidence="4 5">AF-22b-331.1</strain>
    </source>
</reference>
<feature type="compositionally biased region" description="Low complexity" evidence="1">
    <location>
        <begin position="176"/>
        <end position="191"/>
    </location>
</feature>